<evidence type="ECO:0000256" key="2">
    <source>
        <dbReference type="RuleBase" id="RU366034"/>
    </source>
</evidence>
<gene>
    <name evidence="3" type="ORF">ACFQKB_29165</name>
</gene>
<comment type="cofactor">
    <cofactor evidence="2">
        <name>Mg(2+)</name>
        <dbReference type="ChEBI" id="CHEBI:18420"/>
    </cofactor>
</comment>
<dbReference type="EC" id="4.2.3.-" evidence="2"/>
<comment type="caution">
    <text evidence="3">The sequence shown here is derived from an EMBL/GenBank/DDBJ whole genome shotgun (WGS) entry which is preliminary data.</text>
</comment>
<dbReference type="SFLD" id="SFLDS00005">
    <property type="entry name" value="Isoprenoid_Synthase_Type_I"/>
    <property type="match status" value="1"/>
</dbReference>
<dbReference type="EMBL" id="JBHSXS010000022">
    <property type="protein sequence ID" value="MFC6883860.1"/>
    <property type="molecule type" value="Genomic_DNA"/>
</dbReference>
<organism evidence="3 4">
    <name type="scientific">Actinomadura yumaensis</name>
    <dbReference type="NCBI Taxonomy" id="111807"/>
    <lineage>
        <taxon>Bacteria</taxon>
        <taxon>Bacillati</taxon>
        <taxon>Actinomycetota</taxon>
        <taxon>Actinomycetes</taxon>
        <taxon>Streptosporangiales</taxon>
        <taxon>Thermomonosporaceae</taxon>
        <taxon>Actinomadura</taxon>
    </lineage>
</organism>
<dbReference type="InterPro" id="IPR008949">
    <property type="entry name" value="Isoprenoid_synthase_dom_sf"/>
</dbReference>
<dbReference type="Gene3D" id="1.10.600.10">
    <property type="entry name" value="Farnesyl Diphosphate Synthase"/>
    <property type="match status" value="1"/>
</dbReference>
<sequence>MAEGVTVAEGVEPEWELPPIFCPLDPAVNPARRRVERRAIDCIDQWGLCADARERVRVIGTRSADFYARFAPDAGEDGLLAAALWVYWGFAFDDARCDTGFYRGRPSEFVPMAARIQRALESPVATADGDVFARSLQDIAARFHRAGTPVQFQRFVAAHRAWLVGVAWQIANEARGHMPGLEDYVTMRLHSAGGEPTFAMLEIANGSEVAAAEMDSPIVRALTEMAILVAALDNDGHSLLRELEGHTVQNIYSVLQSETGGPFEEALQAAACLRDRVLLQFLRLRDRVRPRLSEPGRCYVDGLAHGIRGNAEWGLKVPRYGKDGISDDESPGIAWAEKPLDDSREPLPIPSIAWWWDV</sequence>
<dbReference type="RefSeq" id="WP_206681293.1">
    <property type="nucleotide sequence ID" value="NZ_JBHSXE010000001.1"/>
</dbReference>
<keyword evidence="2" id="KW-0460">Magnesium</keyword>
<reference evidence="4" key="1">
    <citation type="journal article" date="2019" name="Int. J. Syst. Evol. Microbiol.">
        <title>The Global Catalogue of Microorganisms (GCM) 10K type strain sequencing project: providing services to taxonomists for standard genome sequencing and annotation.</title>
        <authorList>
            <consortium name="The Broad Institute Genomics Platform"/>
            <consortium name="The Broad Institute Genome Sequencing Center for Infectious Disease"/>
            <person name="Wu L."/>
            <person name="Ma J."/>
        </authorList>
    </citation>
    <scope>NUCLEOTIDE SEQUENCE [LARGE SCALE GENOMIC DNA]</scope>
    <source>
        <strain evidence="4">JCM 3369</strain>
    </source>
</reference>
<evidence type="ECO:0000313" key="3">
    <source>
        <dbReference type="EMBL" id="MFC6883860.1"/>
    </source>
</evidence>
<dbReference type="InterPro" id="IPR034686">
    <property type="entry name" value="Terpene_cyclase-like_2"/>
</dbReference>
<protein>
    <recommendedName>
        <fullName evidence="2">Terpene synthase</fullName>
        <ecNumber evidence="2">4.2.3.-</ecNumber>
    </recommendedName>
</protein>
<proteinExistence type="inferred from homology"/>
<dbReference type="PANTHER" id="PTHR35201">
    <property type="entry name" value="TERPENE SYNTHASE"/>
    <property type="match status" value="1"/>
</dbReference>
<evidence type="ECO:0000313" key="4">
    <source>
        <dbReference type="Proteomes" id="UP001596380"/>
    </source>
</evidence>
<accession>A0ABW2CSJ3</accession>
<name>A0ABW2CSJ3_9ACTN</name>
<dbReference type="Proteomes" id="UP001596380">
    <property type="component" value="Unassembled WGS sequence"/>
</dbReference>
<dbReference type="SUPFAM" id="SSF48576">
    <property type="entry name" value="Terpenoid synthases"/>
    <property type="match status" value="1"/>
</dbReference>
<dbReference type="SFLD" id="SFLDG01020">
    <property type="entry name" value="Terpene_Cyclase_Like_2"/>
    <property type="match status" value="1"/>
</dbReference>
<evidence type="ECO:0000256" key="1">
    <source>
        <dbReference type="ARBA" id="ARBA00023239"/>
    </source>
</evidence>
<dbReference type="PANTHER" id="PTHR35201:SF4">
    <property type="entry name" value="BETA-PINACENE SYNTHASE-RELATED"/>
    <property type="match status" value="1"/>
</dbReference>
<dbReference type="Pfam" id="PF19086">
    <property type="entry name" value="Terpene_syn_C_2"/>
    <property type="match status" value="1"/>
</dbReference>
<keyword evidence="4" id="KW-1185">Reference proteome</keyword>
<comment type="similarity">
    <text evidence="2">Belongs to the terpene synthase family.</text>
</comment>
<keyword evidence="1 2" id="KW-0456">Lyase</keyword>
<keyword evidence="2" id="KW-0479">Metal-binding</keyword>